<dbReference type="PROSITE" id="PS50188">
    <property type="entry name" value="B302_SPRY"/>
    <property type="match status" value="1"/>
</dbReference>
<dbReference type="InterPro" id="IPR013083">
    <property type="entry name" value="Znf_RING/FYVE/PHD"/>
</dbReference>
<organism evidence="9 10">
    <name type="scientific">Oryzias melastigma</name>
    <name type="common">Marine medaka</name>
    <dbReference type="NCBI Taxonomy" id="30732"/>
    <lineage>
        <taxon>Eukaryota</taxon>
        <taxon>Metazoa</taxon>
        <taxon>Chordata</taxon>
        <taxon>Craniata</taxon>
        <taxon>Vertebrata</taxon>
        <taxon>Euteleostomi</taxon>
        <taxon>Actinopterygii</taxon>
        <taxon>Neopterygii</taxon>
        <taxon>Teleostei</taxon>
        <taxon>Neoteleostei</taxon>
        <taxon>Acanthomorphata</taxon>
        <taxon>Ovalentaria</taxon>
        <taxon>Atherinomorphae</taxon>
        <taxon>Beloniformes</taxon>
        <taxon>Adrianichthyidae</taxon>
        <taxon>Oryziinae</taxon>
        <taxon>Oryzias</taxon>
    </lineage>
</organism>
<dbReference type="Pfam" id="PF00097">
    <property type="entry name" value="zf-C3HC4"/>
    <property type="match status" value="1"/>
</dbReference>
<dbReference type="PRINTS" id="PR01407">
    <property type="entry name" value="BUTYPHLNCDUF"/>
</dbReference>
<evidence type="ECO:0000256" key="5">
    <source>
        <dbReference type="ARBA" id="ARBA00022859"/>
    </source>
</evidence>
<dbReference type="PaxDb" id="30732-ENSOMEP00000008529"/>
<proteinExistence type="predicted"/>
<keyword evidence="5" id="KW-0391">Immunity</keyword>
<evidence type="ECO:0000313" key="9">
    <source>
        <dbReference type="Ensembl" id="ENSOMEP00000008529.1"/>
    </source>
</evidence>
<accession>A0A3B3BT55</accession>
<dbReference type="PANTHER" id="PTHR25465">
    <property type="entry name" value="B-BOX DOMAIN CONTAINING"/>
    <property type="match status" value="1"/>
</dbReference>
<dbReference type="InterPro" id="IPR001841">
    <property type="entry name" value="Znf_RING"/>
</dbReference>
<dbReference type="SUPFAM" id="SSF49899">
    <property type="entry name" value="Concanavalin A-like lectins/glucanases"/>
    <property type="match status" value="1"/>
</dbReference>
<dbReference type="InterPro" id="IPR043136">
    <property type="entry name" value="B30.2/SPRY_sf"/>
</dbReference>
<dbReference type="SMART" id="SM00449">
    <property type="entry name" value="SPRY"/>
    <property type="match status" value="1"/>
</dbReference>
<dbReference type="InterPro" id="IPR017907">
    <property type="entry name" value="Znf_RING_CS"/>
</dbReference>
<dbReference type="AlphaFoldDB" id="A0A3B3BT55"/>
<dbReference type="Gene3D" id="2.60.120.920">
    <property type="match status" value="1"/>
</dbReference>
<protein>
    <submittedName>
        <fullName evidence="9">Uncharacterized protein</fullName>
    </submittedName>
</protein>
<dbReference type="SUPFAM" id="SSF57850">
    <property type="entry name" value="RING/U-box"/>
    <property type="match status" value="1"/>
</dbReference>
<reference evidence="9" key="2">
    <citation type="submission" date="2025-09" db="UniProtKB">
        <authorList>
            <consortium name="Ensembl"/>
        </authorList>
    </citation>
    <scope>IDENTIFICATION</scope>
</reference>
<dbReference type="Ensembl" id="ENSOMET00000002302.1">
    <property type="protein sequence ID" value="ENSOMEP00000008529.1"/>
    <property type="gene ID" value="ENSOMEG00000009712.1"/>
</dbReference>
<dbReference type="Gene3D" id="4.10.830.40">
    <property type="match status" value="1"/>
</dbReference>
<dbReference type="InterPro" id="IPR003879">
    <property type="entry name" value="Butyrophylin_SPRY"/>
</dbReference>
<dbReference type="PANTHER" id="PTHR25465:SF49">
    <property type="entry name" value="BLOODTHIRSTY-RELATED GENE FAMILY, MEMBER 1-RELATED"/>
    <property type="match status" value="1"/>
</dbReference>
<reference evidence="9" key="1">
    <citation type="submission" date="2025-08" db="UniProtKB">
        <authorList>
            <consortium name="Ensembl"/>
        </authorList>
    </citation>
    <scope>IDENTIFICATION</scope>
</reference>
<keyword evidence="3 6" id="KW-0863">Zinc-finger</keyword>
<dbReference type="GO" id="GO:0008270">
    <property type="term" value="F:zinc ion binding"/>
    <property type="evidence" value="ECO:0007669"/>
    <property type="project" value="UniProtKB-KW"/>
</dbReference>
<dbReference type="InterPro" id="IPR051051">
    <property type="entry name" value="E3_ubiq-ligase_TRIM/RNF"/>
</dbReference>
<evidence type="ECO:0000256" key="6">
    <source>
        <dbReference type="PROSITE-ProRule" id="PRU00175"/>
    </source>
</evidence>
<dbReference type="STRING" id="30732.ENSOMEP00000008529"/>
<dbReference type="InterPro" id="IPR003877">
    <property type="entry name" value="SPRY_dom"/>
</dbReference>
<keyword evidence="10" id="KW-1185">Reference proteome</keyword>
<evidence type="ECO:0000256" key="3">
    <source>
        <dbReference type="ARBA" id="ARBA00022771"/>
    </source>
</evidence>
<dbReference type="InterPro" id="IPR013320">
    <property type="entry name" value="ConA-like_dom_sf"/>
</dbReference>
<dbReference type="SMART" id="SM00184">
    <property type="entry name" value="RING"/>
    <property type="match status" value="1"/>
</dbReference>
<dbReference type="GeneTree" id="ENSGT01040000240385"/>
<dbReference type="Gene3D" id="3.30.40.10">
    <property type="entry name" value="Zinc/RING finger domain, C3HC4 (zinc finger)"/>
    <property type="match status" value="1"/>
</dbReference>
<dbReference type="InterPro" id="IPR018957">
    <property type="entry name" value="Znf_C3HC4_RING-type"/>
</dbReference>
<keyword evidence="4" id="KW-0862">Zinc</keyword>
<keyword evidence="1" id="KW-0399">Innate immunity</keyword>
<dbReference type="InterPro" id="IPR001870">
    <property type="entry name" value="B30.2/SPRY"/>
</dbReference>
<name>A0A3B3BT55_ORYME</name>
<evidence type="ECO:0000259" key="7">
    <source>
        <dbReference type="PROSITE" id="PS50089"/>
    </source>
</evidence>
<keyword evidence="2" id="KW-0479">Metal-binding</keyword>
<dbReference type="PROSITE" id="PS00518">
    <property type="entry name" value="ZF_RING_1"/>
    <property type="match status" value="1"/>
</dbReference>
<evidence type="ECO:0000259" key="8">
    <source>
        <dbReference type="PROSITE" id="PS50188"/>
    </source>
</evidence>
<evidence type="ECO:0000256" key="1">
    <source>
        <dbReference type="ARBA" id="ARBA00022588"/>
    </source>
</evidence>
<feature type="domain" description="RING-type" evidence="7">
    <location>
        <begin position="15"/>
        <end position="55"/>
    </location>
</feature>
<dbReference type="Proteomes" id="UP000261560">
    <property type="component" value="Unplaced"/>
</dbReference>
<dbReference type="PROSITE" id="PS50089">
    <property type="entry name" value="ZF_RING_2"/>
    <property type="match status" value="1"/>
</dbReference>
<evidence type="ECO:0000256" key="4">
    <source>
        <dbReference type="ARBA" id="ARBA00022833"/>
    </source>
</evidence>
<feature type="domain" description="B30.2/SPRY" evidence="8">
    <location>
        <begin position="179"/>
        <end position="372"/>
    </location>
</feature>
<dbReference type="Pfam" id="PF00622">
    <property type="entry name" value="SPRY"/>
    <property type="match status" value="1"/>
</dbReference>
<dbReference type="GO" id="GO:0045087">
    <property type="term" value="P:innate immune response"/>
    <property type="evidence" value="ECO:0007669"/>
    <property type="project" value="UniProtKB-KW"/>
</dbReference>
<evidence type="ECO:0000313" key="10">
    <source>
        <dbReference type="Proteomes" id="UP000261560"/>
    </source>
</evidence>
<sequence length="383" mass="43801">MASTTKLISEEQFLCSICQEVFKEPVSTRCGHNFCKSCITEYWDSTCQIQCPLCRTKFYRRPKFFVNTEFRDMVEHFRHMKVIKGKAEGEIAKPGDVPCDVCTETKMKAHKTCVVCLASYCQTHLELHQNLKMRKKIHKLEQLLQTDDHLHFLLNYPSYYQTVSSEDCEGEGGNTTMPEVWIPPQDELMMIQQCNAVDLTLNAFGAHPSLMVSSDGKHLSLRNGRFVLSSFFGARIEHLPIAYSTNFFSSGRFYYEVQVNRSQNFFLGVAKESMKVNPPFIPSPEDGVWIFRHTFGRYHTNGRHPDLILRQAPNVIGVFVDYEKGEVSFYDVEALLYSMTGMSEITRPKLYPIFGVFDDGSDPSLTITPVNFTVEDASFVEGN</sequence>
<evidence type="ECO:0000256" key="2">
    <source>
        <dbReference type="ARBA" id="ARBA00022723"/>
    </source>
</evidence>